<proteinExistence type="predicted"/>
<organism evidence="1">
    <name type="scientific">uncultured Caudovirales phage</name>
    <dbReference type="NCBI Taxonomy" id="2100421"/>
    <lineage>
        <taxon>Viruses</taxon>
        <taxon>Duplodnaviria</taxon>
        <taxon>Heunggongvirae</taxon>
        <taxon>Uroviricota</taxon>
        <taxon>Caudoviricetes</taxon>
        <taxon>Peduoviridae</taxon>
        <taxon>Maltschvirus</taxon>
        <taxon>Maltschvirus maltsch</taxon>
    </lineage>
</organism>
<accession>A0A6J7XHR7</accession>
<evidence type="ECO:0000313" key="1">
    <source>
        <dbReference type="EMBL" id="CAB5229892.1"/>
    </source>
</evidence>
<sequence>MGRKADYTDIIPLCRKCHTLYDEYTLKLDPAALRLVADALSIYTLWTLPRSGEDA</sequence>
<protein>
    <submittedName>
        <fullName evidence="1">Uncharacterized protein</fullName>
    </submittedName>
</protein>
<name>A0A6J7XHR7_9CAUD</name>
<gene>
    <name evidence="1" type="ORF">UFOVP1558_30</name>
</gene>
<dbReference type="EMBL" id="LR798415">
    <property type="protein sequence ID" value="CAB5229892.1"/>
    <property type="molecule type" value="Genomic_DNA"/>
</dbReference>
<reference evidence="1" key="1">
    <citation type="submission" date="2020-05" db="EMBL/GenBank/DDBJ databases">
        <authorList>
            <person name="Chiriac C."/>
            <person name="Salcher M."/>
            <person name="Ghai R."/>
            <person name="Kavagutti S V."/>
        </authorList>
    </citation>
    <scope>NUCLEOTIDE SEQUENCE</scope>
</reference>